<dbReference type="InterPro" id="IPR050942">
    <property type="entry name" value="F-box_BR-signaling"/>
</dbReference>
<dbReference type="OrthoDB" id="642536at2759"/>
<evidence type="ECO:0000313" key="2">
    <source>
        <dbReference type="EMBL" id="KAE8037940.1"/>
    </source>
</evidence>
<dbReference type="InterPro" id="IPR036047">
    <property type="entry name" value="F-box-like_dom_sf"/>
</dbReference>
<organism evidence="2 3">
    <name type="scientific">Carpinus fangiana</name>
    <dbReference type="NCBI Taxonomy" id="176857"/>
    <lineage>
        <taxon>Eukaryota</taxon>
        <taxon>Viridiplantae</taxon>
        <taxon>Streptophyta</taxon>
        <taxon>Embryophyta</taxon>
        <taxon>Tracheophyta</taxon>
        <taxon>Spermatophyta</taxon>
        <taxon>Magnoliopsida</taxon>
        <taxon>eudicotyledons</taxon>
        <taxon>Gunneridae</taxon>
        <taxon>Pentapetalae</taxon>
        <taxon>rosids</taxon>
        <taxon>fabids</taxon>
        <taxon>Fagales</taxon>
        <taxon>Betulaceae</taxon>
        <taxon>Carpinus</taxon>
    </lineage>
</organism>
<dbReference type="SUPFAM" id="SSF81383">
    <property type="entry name" value="F-box domain"/>
    <property type="match status" value="1"/>
</dbReference>
<proteinExistence type="predicted"/>
<gene>
    <name evidence="2" type="ORF">FH972_010490</name>
</gene>
<dbReference type="InterPro" id="IPR005174">
    <property type="entry name" value="KIB1-4_b-propeller"/>
</dbReference>
<dbReference type="Proteomes" id="UP000327013">
    <property type="component" value="Chromosome 4"/>
</dbReference>
<accession>A0A660KQH3</accession>
<evidence type="ECO:0000313" key="3">
    <source>
        <dbReference type="Proteomes" id="UP000327013"/>
    </source>
</evidence>
<name>A0A660KQH3_9ROSI</name>
<sequence>MESNWACLPEELIVLILDGLATLSEYIRFSAVCMPWHAIALENYYGERRHKLSLQQPPLPLLFLTHTVPSKEGEITIGIHSISQNKTFELKSFIPSGNHDKWLGSSHGWLITVDYNSVITLSNPFCSYGIICLPPILHKNLLHIRKVILSDDPIVASDDYTVMVIYTDELCPAPTELGFISPGVDLGWTAFIRPGDKGWTYIKNDSVMDVIYSKGLFYALYGFGSVKTLDISEHYPKLDEVSPTCYSSASFINKSYIVESAGGDILKFVRLSGIVYDEYFQPCRATKGFEVSKLQVFNGEKKWVATTDPNVLGDGALFLDGNGFTYVPASDVVLGCHPNSIYFFDCCVPNDAFLAGVRPRTSYGMGIFYLGDESFQWHCVPKILSSPKLMLLPIWIKPTFQGKRSIRSYNWNDAAVKSATTSNVVQQS</sequence>
<keyword evidence="3" id="KW-1185">Reference proteome</keyword>
<evidence type="ECO:0000259" key="1">
    <source>
        <dbReference type="Pfam" id="PF03478"/>
    </source>
</evidence>
<reference evidence="2 3" key="1">
    <citation type="submission" date="2019-06" db="EMBL/GenBank/DDBJ databases">
        <title>A chromosomal-level reference genome of Carpinus fangiana (Coryloideae, Betulaceae).</title>
        <authorList>
            <person name="Yang X."/>
            <person name="Wang Z."/>
            <person name="Zhang L."/>
            <person name="Hao G."/>
            <person name="Liu J."/>
            <person name="Yang Y."/>
        </authorList>
    </citation>
    <scope>NUCLEOTIDE SEQUENCE [LARGE SCALE GENOMIC DNA]</scope>
    <source>
        <strain evidence="2">Cfa_2016G</strain>
        <tissue evidence="2">Leaf</tissue>
    </source>
</reference>
<feature type="domain" description="KIB1-4 beta-propeller" evidence="1">
    <location>
        <begin position="84"/>
        <end position="361"/>
    </location>
</feature>
<dbReference type="Pfam" id="PF03478">
    <property type="entry name" value="Beta-prop_KIB1-4"/>
    <property type="match status" value="1"/>
</dbReference>
<dbReference type="PANTHER" id="PTHR44259:SF107">
    <property type="entry name" value="F-BOX PROTEIN SKIP23-LIKE"/>
    <property type="match status" value="1"/>
</dbReference>
<dbReference type="AlphaFoldDB" id="A0A660KQH3"/>
<dbReference type="EMBL" id="CM017324">
    <property type="protein sequence ID" value="KAE8037940.1"/>
    <property type="molecule type" value="Genomic_DNA"/>
</dbReference>
<dbReference type="PANTHER" id="PTHR44259">
    <property type="entry name" value="OS07G0183000 PROTEIN-RELATED"/>
    <property type="match status" value="1"/>
</dbReference>
<protein>
    <recommendedName>
        <fullName evidence="1">KIB1-4 beta-propeller domain-containing protein</fullName>
    </recommendedName>
</protein>